<dbReference type="RefSeq" id="WP_194539296.1">
    <property type="nucleotide sequence ID" value="NZ_JACEFB010000014.1"/>
</dbReference>
<feature type="transmembrane region" description="Helical" evidence="1">
    <location>
        <begin position="203"/>
        <end position="232"/>
    </location>
</feature>
<keyword evidence="1" id="KW-0812">Transmembrane</keyword>
<reference evidence="2 3" key="1">
    <citation type="submission" date="2020-07" db="EMBL/GenBank/DDBJ databases">
        <title>Thermogemmata thermophila gen. nov., sp. nov., a novel moderate thermophilic planctomycete from a Kamchatka hot spring.</title>
        <authorList>
            <person name="Elcheninov A.G."/>
            <person name="Podosokorskaya O.A."/>
            <person name="Kovaleva O.L."/>
            <person name="Novikov A."/>
            <person name="Bonch-Osmolovskaya E.A."/>
            <person name="Toshchakov S.V."/>
            <person name="Kublanov I.V."/>
        </authorList>
    </citation>
    <scope>NUCLEOTIDE SEQUENCE [LARGE SCALE GENOMIC DNA]</scope>
    <source>
        <strain evidence="2 3">2918</strain>
    </source>
</reference>
<dbReference type="AlphaFoldDB" id="A0A7V8VGD7"/>
<evidence type="ECO:0008006" key="4">
    <source>
        <dbReference type="Google" id="ProtNLM"/>
    </source>
</evidence>
<accession>A0A7V8VGD7</accession>
<feature type="transmembrane region" description="Helical" evidence="1">
    <location>
        <begin position="263"/>
        <end position="283"/>
    </location>
</feature>
<gene>
    <name evidence="2" type="ORF">H0921_14835</name>
</gene>
<name>A0A7V8VGD7_9BACT</name>
<feature type="transmembrane region" description="Helical" evidence="1">
    <location>
        <begin position="382"/>
        <end position="400"/>
    </location>
</feature>
<evidence type="ECO:0000313" key="2">
    <source>
        <dbReference type="EMBL" id="MBA2227432.1"/>
    </source>
</evidence>
<keyword evidence="1" id="KW-1133">Transmembrane helix</keyword>
<protein>
    <recommendedName>
        <fullName evidence="4">Glycosyltransferase RgtA/B/C/D-like domain-containing protein</fullName>
    </recommendedName>
</protein>
<feature type="transmembrane region" description="Helical" evidence="1">
    <location>
        <begin position="120"/>
        <end position="141"/>
    </location>
</feature>
<sequence length="604" mass="67779">MERLPAAVSGFPEGGCSVGEKRHNSWRGWIDWLWLLAACVLSSLVIVHGITGGEIGATFDEPFYVQAGLTAWRSGSNKLLMRAGTMTLAVDVQTLPLYLWETWRGVPWELSHDWPQMLRVARMANLLFWWLLLFMVWRLGWQWGGPWGGRGAVAFVACEPNLLAHAGLATTDIALAACLLLFLDSFWRGRDQPWSRRVLLPGVFYGVALTAKASALVFGLQGMIVLGLWHLWQSGNKVQRAPSEGGNWQFAGRMLRFLWQRSVTLRWDIVAIVLVGLAVAFAYTGCDWGPEPTFIRWAEQLPEGQLKRVMQPLSHRLTIFTNAGEALLYQIKHNIRGHGTYLNGQWYPRATPWYFPVALSMKTPLSLLGLFLLAMVTASRQLVSPLAALALLVLVLSPTYRVQIGIRFMFPALVLGVIAASAALGRYVGTSTSAAGWCRPGSRRWTLALAGILLLIQAGEVRRHWPHLLCYINDMWGGPQAPDSLLHESNYDWGQGLPELRQWCQQQQVDRIAVWYYGKDPSVELPPLQRAPLSHWPHQGNPQQIRALCGGGKLLAVSVGCLRCNPDITPHHRDMLRWLQTRTPLARTRLFLIYSLEDIPEEAP</sequence>
<organism evidence="2 3">
    <name type="scientific">Thermogemmata fonticola</name>
    <dbReference type="NCBI Taxonomy" id="2755323"/>
    <lineage>
        <taxon>Bacteria</taxon>
        <taxon>Pseudomonadati</taxon>
        <taxon>Planctomycetota</taxon>
        <taxon>Planctomycetia</taxon>
        <taxon>Gemmatales</taxon>
        <taxon>Gemmataceae</taxon>
        <taxon>Thermogemmata</taxon>
    </lineage>
</organism>
<proteinExistence type="predicted"/>
<feature type="transmembrane region" description="Helical" evidence="1">
    <location>
        <begin position="32"/>
        <end position="50"/>
    </location>
</feature>
<comment type="caution">
    <text evidence="2">The sequence shown here is derived from an EMBL/GenBank/DDBJ whole genome shotgun (WGS) entry which is preliminary data.</text>
</comment>
<feature type="transmembrane region" description="Helical" evidence="1">
    <location>
        <begin position="406"/>
        <end position="424"/>
    </location>
</feature>
<feature type="transmembrane region" description="Helical" evidence="1">
    <location>
        <begin position="353"/>
        <end position="375"/>
    </location>
</feature>
<keyword evidence="3" id="KW-1185">Reference proteome</keyword>
<keyword evidence="1" id="KW-0472">Membrane</keyword>
<feature type="transmembrane region" description="Helical" evidence="1">
    <location>
        <begin position="162"/>
        <end position="183"/>
    </location>
</feature>
<evidence type="ECO:0000256" key="1">
    <source>
        <dbReference type="SAM" id="Phobius"/>
    </source>
</evidence>
<dbReference type="Proteomes" id="UP000542342">
    <property type="component" value="Unassembled WGS sequence"/>
</dbReference>
<dbReference type="EMBL" id="JACEFB010000014">
    <property type="protein sequence ID" value="MBA2227432.1"/>
    <property type="molecule type" value="Genomic_DNA"/>
</dbReference>
<evidence type="ECO:0000313" key="3">
    <source>
        <dbReference type="Proteomes" id="UP000542342"/>
    </source>
</evidence>